<accession>A0A177AH28</accession>
<dbReference type="EMBL" id="KV441389">
    <property type="protein sequence ID" value="OAF61399.1"/>
    <property type="molecule type" value="Genomic_DNA"/>
</dbReference>
<evidence type="ECO:0000259" key="10">
    <source>
        <dbReference type="Pfam" id="PF05730"/>
    </source>
</evidence>
<dbReference type="Proteomes" id="UP000077154">
    <property type="component" value="Unassembled WGS sequence"/>
</dbReference>
<keyword evidence="4" id="KW-0964">Secreted</keyword>
<dbReference type="RefSeq" id="XP_024326674.1">
    <property type="nucleotide sequence ID" value="XM_024465492.1"/>
</dbReference>
<feature type="region of interest" description="Disordered" evidence="9">
    <location>
        <begin position="142"/>
        <end position="186"/>
    </location>
</feature>
<name>A0A177AH28_9PEZI</name>
<reference evidence="11" key="1">
    <citation type="submission" date="2016-03" db="EMBL/GenBank/DDBJ databases">
        <title>Updated assembly of Pseudogymnoascus destructans, the fungus causing white-nose syndrome of bats.</title>
        <authorList>
            <person name="Palmer J.M."/>
            <person name="Drees K.P."/>
            <person name="Foster J.T."/>
            <person name="Lindner D.L."/>
        </authorList>
    </citation>
    <scope>NUCLEOTIDE SEQUENCE [LARGE SCALE GENOMIC DNA]</scope>
    <source>
        <strain evidence="11">20631-21</strain>
    </source>
</reference>
<protein>
    <recommendedName>
        <fullName evidence="10">CFEM domain-containing protein</fullName>
    </recommendedName>
</protein>
<evidence type="ECO:0000256" key="2">
    <source>
        <dbReference type="ARBA" id="ARBA00004613"/>
    </source>
</evidence>
<feature type="region of interest" description="Disordered" evidence="9">
    <location>
        <begin position="204"/>
        <end position="239"/>
    </location>
</feature>
<evidence type="ECO:0000256" key="4">
    <source>
        <dbReference type="ARBA" id="ARBA00022525"/>
    </source>
</evidence>
<evidence type="ECO:0000313" key="11">
    <source>
        <dbReference type="EMBL" id="OAF61399.1"/>
    </source>
</evidence>
<dbReference type="Pfam" id="PF05730">
    <property type="entry name" value="CFEM"/>
    <property type="match status" value="1"/>
</dbReference>
<evidence type="ECO:0000256" key="3">
    <source>
        <dbReference type="ARBA" id="ARBA00010031"/>
    </source>
</evidence>
<keyword evidence="8" id="KW-0449">Lipoprotein</keyword>
<dbReference type="GeneID" id="36284906"/>
<proteinExistence type="inferred from homology"/>
<feature type="domain" description="CFEM" evidence="10">
    <location>
        <begin position="75"/>
        <end position="137"/>
    </location>
</feature>
<dbReference type="GO" id="GO:0005576">
    <property type="term" value="C:extracellular region"/>
    <property type="evidence" value="ECO:0007669"/>
    <property type="project" value="UniProtKB-SubCell"/>
</dbReference>
<dbReference type="GO" id="GO:0098552">
    <property type="term" value="C:side of membrane"/>
    <property type="evidence" value="ECO:0007669"/>
    <property type="project" value="UniProtKB-KW"/>
</dbReference>
<dbReference type="InterPro" id="IPR008427">
    <property type="entry name" value="Extracellular_membr_CFEM_dom"/>
</dbReference>
<comment type="subcellular location">
    <subcellularLocation>
        <location evidence="1">Membrane</location>
        <topology evidence="1">Lipid-anchor</topology>
        <topology evidence="1">GPI-anchor</topology>
    </subcellularLocation>
    <subcellularLocation>
        <location evidence="2">Secreted</location>
    </subcellularLocation>
</comment>
<sequence>MPNHYYEVPLPCRSRHFCGLTVAKDCSALGAKGEAGSVFEPLENFCKCGLGNIKPTTSADPQPTETTSTRDAEQKEIPSCGVDCLNAEAYNQCEYGDPECACKPETLNQIVTGSVDCVAKACDSKVEVLKLLENWCKCNVGDSPSTSTTSARPTKSATTSEEPTKTATTEEPTETATTPHTFATTKPPVLPVITQTLTLTTTWYPEETDGPVPTGETSEEPAPTIPGPDTPIYPTTPDSPGTICTYPLRDEREMHDHTGYFPNLKIHASSSVTTMGPIKYPKYMVFVPVSDFILETAHLEHGLYNLGHGLFRDEDGVWFDDGEIERAEGLHESVRRGEDGEMYRKRTDGVFNGLYVGLERRAAMVRNGFNSVMCIAHNVLIS</sequence>
<keyword evidence="5" id="KW-0336">GPI-anchor</keyword>
<keyword evidence="6" id="KW-0732">Signal</keyword>
<dbReference type="OrthoDB" id="3440210at2759"/>
<evidence type="ECO:0000256" key="8">
    <source>
        <dbReference type="ARBA" id="ARBA00023288"/>
    </source>
</evidence>
<evidence type="ECO:0000256" key="1">
    <source>
        <dbReference type="ARBA" id="ARBA00004589"/>
    </source>
</evidence>
<comment type="similarity">
    <text evidence="3">Belongs to the RBT5 family.</text>
</comment>
<feature type="compositionally biased region" description="Low complexity" evidence="9">
    <location>
        <begin position="143"/>
        <end position="186"/>
    </location>
</feature>
<keyword evidence="5" id="KW-0325">Glycoprotein</keyword>
<keyword evidence="7" id="KW-1015">Disulfide bond</keyword>
<organism evidence="11">
    <name type="scientific">Pseudogymnoascus destructans</name>
    <dbReference type="NCBI Taxonomy" id="655981"/>
    <lineage>
        <taxon>Eukaryota</taxon>
        <taxon>Fungi</taxon>
        <taxon>Dikarya</taxon>
        <taxon>Ascomycota</taxon>
        <taxon>Pezizomycotina</taxon>
        <taxon>Leotiomycetes</taxon>
        <taxon>Thelebolales</taxon>
        <taxon>Thelebolaceae</taxon>
        <taxon>Pseudogymnoascus</taxon>
    </lineage>
</organism>
<keyword evidence="5" id="KW-0472">Membrane</keyword>
<dbReference type="VEuPathDB" id="FungiDB:GMDG_03420"/>
<dbReference type="AlphaFoldDB" id="A0A177AH28"/>
<gene>
    <name evidence="11" type="ORF">VC83_01819</name>
</gene>
<evidence type="ECO:0000256" key="9">
    <source>
        <dbReference type="SAM" id="MobiDB-lite"/>
    </source>
</evidence>
<evidence type="ECO:0000256" key="7">
    <source>
        <dbReference type="ARBA" id="ARBA00023157"/>
    </source>
</evidence>
<evidence type="ECO:0000256" key="6">
    <source>
        <dbReference type="ARBA" id="ARBA00022729"/>
    </source>
</evidence>
<evidence type="ECO:0000256" key="5">
    <source>
        <dbReference type="ARBA" id="ARBA00022622"/>
    </source>
</evidence>